<accession>A0ABQ8SK11</accession>
<sequence length="329" mass="36729">MKGAENPVHFNPSLMLAGNEFQSLGRAIVKEDGHEEVRWDGIVSIVSWRERVFRLWWEESLSQPIVSRDGKRAKTAQLLQRGEQKQVGKSGCGVGKRTVPVRKHDSILKALSSLENANIFLERTILSNSVLLTICGLGSVWSWNFLSRRGGSEVHSKTQSYGSPALGSKVSDRWIGRGGPIAWPPRSPDLNPLDFYLWGHLKSLVYSSPVPDLQSLRNRIVARSEDIRNTPGVRDRVRRGKPREKPNEFQVGIEPTPERNSGSAGKRLIQLSYAGDHPSSHHYNHHHHHLGKNFKGKNSGKAQPGNQFKRESNPRLSVTPDQQASASAD</sequence>
<protein>
    <submittedName>
        <fullName evidence="2">Uncharacterized protein</fullName>
    </submittedName>
</protein>
<organism evidence="2 3">
    <name type="scientific">Periplaneta americana</name>
    <name type="common">American cockroach</name>
    <name type="synonym">Blatta americana</name>
    <dbReference type="NCBI Taxonomy" id="6978"/>
    <lineage>
        <taxon>Eukaryota</taxon>
        <taxon>Metazoa</taxon>
        <taxon>Ecdysozoa</taxon>
        <taxon>Arthropoda</taxon>
        <taxon>Hexapoda</taxon>
        <taxon>Insecta</taxon>
        <taxon>Pterygota</taxon>
        <taxon>Neoptera</taxon>
        <taxon>Polyneoptera</taxon>
        <taxon>Dictyoptera</taxon>
        <taxon>Blattodea</taxon>
        <taxon>Blattoidea</taxon>
        <taxon>Blattidae</taxon>
        <taxon>Blattinae</taxon>
        <taxon>Periplaneta</taxon>
    </lineage>
</organism>
<evidence type="ECO:0000313" key="2">
    <source>
        <dbReference type="EMBL" id="KAJ4434057.1"/>
    </source>
</evidence>
<dbReference type="InterPro" id="IPR036397">
    <property type="entry name" value="RNaseH_sf"/>
</dbReference>
<proteinExistence type="predicted"/>
<comment type="caution">
    <text evidence="2">The sequence shown here is derived from an EMBL/GenBank/DDBJ whole genome shotgun (WGS) entry which is preliminary data.</text>
</comment>
<keyword evidence="3" id="KW-1185">Reference proteome</keyword>
<dbReference type="PANTHER" id="PTHR47326:SF1">
    <property type="entry name" value="HTH PSQ-TYPE DOMAIN-CONTAINING PROTEIN"/>
    <property type="match status" value="1"/>
</dbReference>
<gene>
    <name evidence="2" type="ORF">ANN_16376</name>
</gene>
<dbReference type="Gene3D" id="3.30.420.10">
    <property type="entry name" value="Ribonuclease H-like superfamily/Ribonuclease H"/>
    <property type="match status" value="1"/>
</dbReference>
<feature type="region of interest" description="Disordered" evidence="1">
    <location>
        <begin position="231"/>
        <end position="329"/>
    </location>
</feature>
<dbReference type="EMBL" id="JAJSOF020000027">
    <property type="protein sequence ID" value="KAJ4434057.1"/>
    <property type="molecule type" value="Genomic_DNA"/>
</dbReference>
<evidence type="ECO:0000256" key="1">
    <source>
        <dbReference type="SAM" id="MobiDB-lite"/>
    </source>
</evidence>
<feature type="compositionally biased region" description="Polar residues" evidence="1">
    <location>
        <begin position="314"/>
        <end position="329"/>
    </location>
</feature>
<evidence type="ECO:0000313" key="3">
    <source>
        <dbReference type="Proteomes" id="UP001148838"/>
    </source>
</evidence>
<dbReference type="Proteomes" id="UP001148838">
    <property type="component" value="Unassembled WGS sequence"/>
</dbReference>
<name>A0ABQ8SK11_PERAM</name>
<dbReference type="PANTHER" id="PTHR47326">
    <property type="entry name" value="TRANSPOSABLE ELEMENT TC3 TRANSPOSASE-LIKE PROTEIN"/>
    <property type="match status" value="1"/>
</dbReference>
<reference evidence="2 3" key="1">
    <citation type="journal article" date="2022" name="Allergy">
        <title>Genome assembly and annotation of Periplaneta americana reveal a comprehensive cockroach allergen profile.</title>
        <authorList>
            <person name="Wang L."/>
            <person name="Xiong Q."/>
            <person name="Saelim N."/>
            <person name="Wang L."/>
            <person name="Nong W."/>
            <person name="Wan A.T."/>
            <person name="Shi M."/>
            <person name="Liu X."/>
            <person name="Cao Q."/>
            <person name="Hui J.H.L."/>
            <person name="Sookrung N."/>
            <person name="Leung T.F."/>
            <person name="Tungtrongchitr A."/>
            <person name="Tsui S.K.W."/>
        </authorList>
    </citation>
    <scope>NUCLEOTIDE SEQUENCE [LARGE SCALE GENOMIC DNA]</scope>
    <source>
        <strain evidence="2">PWHHKU_190912</strain>
    </source>
</reference>
<feature type="compositionally biased region" description="Basic residues" evidence="1">
    <location>
        <begin position="280"/>
        <end position="295"/>
    </location>
</feature>